<name>A0A8R1HFK2_CAEJA</name>
<dbReference type="AlphaFoldDB" id="A0A8R1HFK2"/>
<evidence type="ECO:0000313" key="2">
    <source>
        <dbReference type="EnsemblMetazoa" id="CJA00047.1"/>
    </source>
</evidence>
<keyword evidence="3" id="KW-1185">Reference proteome</keyword>
<keyword evidence="1" id="KW-0812">Transmembrane</keyword>
<dbReference type="InterPro" id="IPR019429">
    <property type="entry name" value="7TM_GPCR_serpentine_rcpt_Sri"/>
</dbReference>
<dbReference type="EnsemblMetazoa" id="CJA00047.1">
    <property type="protein sequence ID" value="CJA00047.1"/>
    <property type="gene ID" value="WBGene00119251"/>
</dbReference>
<reference evidence="2" key="2">
    <citation type="submission" date="2022-06" db="UniProtKB">
        <authorList>
            <consortium name="EnsemblMetazoa"/>
        </authorList>
    </citation>
    <scope>IDENTIFICATION</scope>
    <source>
        <strain evidence="2">DF5081</strain>
    </source>
</reference>
<feature type="transmembrane region" description="Helical" evidence="1">
    <location>
        <begin position="64"/>
        <end position="87"/>
    </location>
</feature>
<protein>
    <submittedName>
        <fullName evidence="2">Uncharacterized protein</fullName>
    </submittedName>
</protein>
<dbReference type="PANTHER" id="PTHR45830">
    <property type="entry name" value="SERPENTINE RECEPTOR, CLASS I"/>
    <property type="match status" value="1"/>
</dbReference>
<sequence length="177" mass="20391">MNDSDLRYYATVSESDHSLQYISTVCVTIVATPINFLSFYLILTKSKRERTSFKMCLFASQFTFYVSQLFVGVLAGIVTLMPFPAIYCQGILSSYFDAFQLFMAWMLLFCFYVYLTFATLLLRLQIVARPKHAFDCHKSTYVVAYIILAIYVLTPVPSMIALSYSSREHMEQFVLQV</sequence>
<evidence type="ECO:0000313" key="3">
    <source>
        <dbReference type="Proteomes" id="UP000005237"/>
    </source>
</evidence>
<keyword evidence="1" id="KW-1133">Transmembrane helix</keyword>
<feature type="transmembrane region" description="Helical" evidence="1">
    <location>
        <begin position="99"/>
        <end position="122"/>
    </location>
</feature>
<feature type="transmembrane region" description="Helical" evidence="1">
    <location>
        <begin position="20"/>
        <end position="43"/>
    </location>
</feature>
<keyword evidence="1" id="KW-0472">Membrane</keyword>
<accession>A0A8R1HFK2</accession>
<reference evidence="3" key="1">
    <citation type="submission" date="2010-08" db="EMBL/GenBank/DDBJ databases">
        <authorList>
            <consortium name="Caenorhabditis japonica Sequencing Consortium"/>
            <person name="Wilson R.K."/>
        </authorList>
    </citation>
    <scope>NUCLEOTIDE SEQUENCE [LARGE SCALE GENOMIC DNA]</scope>
    <source>
        <strain evidence="3">DF5081</strain>
    </source>
</reference>
<dbReference type="PANTHER" id="PTHR45830:SF14">
    <property type="entry name" value="SERPENTINE RECEPTOR, CLASS T"/>
    <property type="match status" value="1"/>
</dbReference>
<dbReference type="Pfam" id="PF10327">
    <property type="entry name" value="7TM_GPCR_Sri"/>
    <property type="match status" value="1"/>
</dbReference>
<organism evidence="2 3">
    <name type="scientific">Caenorhabditis japonica</name>
    <dbReference type="NCBI Taxonomy" id="281687"/>
    <lineage>
        <taxon>Eukaryota</taxon>
        <taxon>Metazoa</taxon>
        <taxon>Ecdysozoa</taxon>
        <taxon>Nematoda</taxon>
        <taxon>Chromadorea</taxon>
        <taxon>Rhabditida</taxon>
        <taxon>Rhabditina</taxon>
        <taxon>Rhabditomorpha</taxon>
        <taxon>Rhabditoidea</taxon>
        <taxon>Rhabditidae</taxon>
        <taxon>Peloderinae</taxon>
        <taxon>Caenorhabditis</taxon>
    </lineage>
</organism>
<evidence type="ECO:0000256" key="1">
    <source>
        <dbReference type="SAM" id="Phobius"/>
    </source>
</evidence>
<proteinExistence type="predicted"/>
<feature type="transmembrane region" description="Helical" evidence="1">
    <location>
        <begin position="142"/>
        <end position="164"/>
    </location>
</feature>
<dbReference type="Proteomes" id="UP000005237">
    <property type="component" value="Unassembled WGS sequence"/>
</dbReference>